<sequence>MADDAGMKVDEVVDGRGLFCPGPLMELIKSIQLKPVGTVLAVLSTDEGSAKDIPAWIQKVGQEYIKTDKKDGYWEVIVKKIK</sequence>
<name>C6HVH5_9BACT</name>
<evidence type="ECO:0000259" key="2">
    <source>
        <dbReference type="PROSITE" id="PS01148"/>
    </source>
</evidence>
<dbReference type="Gene3D" id="3.30.110.40">
    <property type="entry name" value="TusA-like domain"/>
    <property type="match status" value="1"/>
</dbReference>
<evidence type="ECO:0000313" key="4">
    <source>
        <dbReference type="Proteomes" id="UP000009374"/>
    </source>
</evidence>
<dbReference type="EMBL" id="GG693863">
    <property type="protein sequence ID" value="EES53393.1"/>
    <property type="molecule type" value="Genomic_DNA"/>
</dbReference>
<proteinExistence type="inferred from homology"/>
<dbReference type="AlphaFoldDB" id="C6HVH5"/>
<evidence type="ECO:0000256" key="1">
    <source>
        <dbReference type="ARBA" id="ARBA00008984"/>
    </source>
</evidence>
<organism evidence="3 4">
    <name type="scientific">Leptospirillum ferrodiazotrophum</name>
    <dbReference type="NCBI Taxonomy" id="412449"/>
    <lineage>
        <taxon>Bacteria</taxon>
        <taxon>Pseudomonadati</taxon>
        <taxon>Nitrospirota</taxon>
        <taxon>Nitrospiria</taxon>
        <taxon>Nitrospirales</taxon>
        <taxon>Nitrospiraceae</taxon>
        <taxon>Leptospirillum</taxon>
    </lineage>
</organism>
<feature type="domain" description="UPF0033" evidence="2">
    <location>
        <begin position="13"/>
        <end position="37"/>
    </location>
</feature>
<evidence type="ECO:0000313" key="3">
    <source>
        <dbReference type="EMBL" id="EES53393.1"/>
    </source>
</evidence>
<dbReference type="SUPFAM" id="SSF64307">
    <property type="entry name" value="SirA-like"/>
    <property type="match status" value="1"/>
</dbReference>
<gene>
    <name evidence="3" type="ORF">UBAL3_79160021</name>
</gene>
<dbReference type="PANTHER" id="PTHR33279">
    <property type="entry name" value="SULFUR CARRIER PROTEIN YEDF-RELATED"/>
    <property type="match status" value="1"/>
</dbReference>
<dbReference type="PANTHER" id="PTHR33279:SF2">
    <property type="entry name" value="SULFUR CARRIER PROTEIN TUSA"/>
    <property type="match status" value="1"/>
</dbReference>
<dbReference type="InterPro" id="IPR036868">
    <property type="entry name" value="TusA-like_sf"/>
</dbReference>
<comment type="similarity">
    <text evidence="1">Belongs to the sulfur carrier protein TusA family.</text>
</comment>
<dbReference type="Proteomes" id="UP000009374">
    <property type="component" value="Unassembled WGS sequence"/>
</dbReference>
<accession>C6HVH5</accession>
<dbReference type="CDD" id="cd00291">
    <property type="entry name" value="SirA_YedF_YeeD"/>
    <property type="match status" value="1"/>
</dbReference>
<dbReference type="InterPro" id="IPR001455">
    <property type="entry name" value="TusA-like"/>
</dbReference>
<reference evidence="3 4" key="1">
    <citation type="journal article" date="2009" name="Appl. Environ. Microbiol.">
        <title>Community genomic and proteomic analyses of chemoautotrophic iron-oxidizing "Leptospirillum rubarum" (Group II) and "Leptospirillum ferrodiazotrophum" (Group III) bacteria in acid mine drainage biofilms.</title>
        <authorList>
            <person name="Goltsman D.S."/>
            <person name="Denef V.J."/>
            <person name="Singer S.W."/>
            <person name="VerBerkmoes N.C."/>
            <person name="Lefsrud M."/>
            <person name="Mueller R.S."/>
            <person name="Dick G.J."/>
            <person name="Sun C.L."/>
            <person name="Wheeler K.E."/>
            <person name="Zemla A."/>
            <person name="Baker B.J."/>
            <person name="Hauser L."/>
            <person name="Land M."/>
            <person name="Shah M.B."/>
            <person name="Thelen M.P."/>
            <person name="Hettich R.L."/>
            <person name="Banfield J.F."/>
        </authorList>
    </citation>
    <scope>NUCLEOTIDE SEQUENCE [LARGE SCALE GENOMIC DNA]</scope>
</reference>
<dbReference type="PROSITE" id="PS01148">
    <property type="entry name" value="UPF0033"/>
    <property type="match status" value="1"/>
</dbReference>
<protein>
    <recommendedName>
        <fullName evidence="2">UPF0033 domain-containing protein</fullName>
    </recommendedName>
</protein>
<dbReference type="Pfam" id="PF01206">
    <property type="entry name" value="TusA"/>
    <property type="match status" value="1"/>
</dbReference>
<keyword evidence="4" id="KW-1185">Reference proteome</keyword>